<gene>
    <name evidence="1" type="ORF">TSA66_08415</name>
</gene>
<protein>
    <submittedName>
        <fullName evidence="1">Uncharacterized protein</fullName>
    </submittedName>
</protein>
<evidence type="ECO:0000313" key="2">
    <source>
        <dbReference type="Proteomes" id="UP000031572"/>
    </source>
</evidence>
<keyword evidence="2" id="KW-1185">Reference proteome</keyword>
<dbReference type="Proteomes" id="UP000031572">
    <property type="component" value="Unassembled WGS sequence"/>
</dbReference>
<reference evidence="1 2" key="1">
    <citation type="submission" date="2014-12" db="EMBL/GenBank/DDBJ databases">
        <title>Denitrispirillum autotrophicum gen. nov., sp. nov., Denitrifying, Facultatively Autotrophic Bacteria Isolated from Rice Paddy Soil.</title>
        <authorList>
            <person name="Ishii S."/>
            <person name="Ashida N."/>
            <person name="Ohno H."/>
            <person name="Otsuka S."/>
            <person name="Yokota A."/>
            <person name="Senoo K."/>
        </authorList>
    </citation>
    <scope>NUCLEOTIDE SEQUENCE [LARGE SCALE GENOMIC DNA]</scope>
    <source>
        <strain evidence="1 2">TSA66</strain>
    </source>
</reference>
<dbReference type="STRING" id="709839.TSA66_08415"/>
<dbReference type="EMBL" id="JWJG01000028">
    <property type="protein sequence ID" value="KIF83573.1"/>
    <property type="molecule type" value="Genomic_DNA"/>
</dbReference>
<comment type="caution">
    <text evidence="1">The sequence shown here is derived from an EMBL/GenBank/DDBJ whole genome shotgun (WGS) entry which is preliminary data.</text>
</comment>
<sequence>MCGFSLLLPQAAANAKEFSFAVISPPVKAAMTEGILSEAIDQADSGNLAFIVANGIKAADEPCTDSLYSDRKTLLQTARKDLIVSLAASDWAKCIGENGRSSAAAKLNRVRELFFTDEFFFDGGIPVIRQSATAKFRSYVENARWEMGNIMFATLNLPSNNNHYVFDAGRNSEFEDRLIANRDWLHRIYIYAMRKKLAGIVLFCDGNPLSPPANSADSPVRRDGFVETRRYLMNLAAKFPGKILIIHNAEDSRASLLPAITWHRNMGELALAPGLLRLTVKSSSPALFVVIKEPPHAANHRQ</sequence>
<proteinExistence type="predicted"/>
<dbReference type="AlphaFoldDB" id="A0A0C1Y9C8"/>
<accession>A0A0C1Y9C8</accession>
<name>A0A0C1Y9C8_9BURK</name>
<organism evidence="1 2">
    <name type="scientific">Noviherbaspirillum autotrophicum</name>
    <dbReference type="NCBI Taxonomy" id="709839"/>
    <lineage>
        <taxon>Bacteria</taxon>
        <taxon>Pseudomonadati</taxon>
        <taxon>Pseudomonadota</taxon>
        <taxon>Betaproteobacteria</taxon>
        <taxon>Burkholderiales</taxon>
        <taxon>Oxalobacteraceae</taxon>
        <taxon>Noviherbaspirillum</taxon>
    </lineage>
</organism>
<evidence type="ECO:0000313" key="1">
    <source>
        <dbReference type="EMBL" id="KIF83573.1"/>
    </source>
</evidence>